<name>A0A0E9PRL1_ANGAN</name>
<reference evidence="1" key="1">
    <citation type="submission" date="2014-11" db="EMBL/GenBank/DDBJ databases">
        <authorList>
            <person name="Amaro Gonzalez C."/>
        </authorList>
    </citation>
    <scope>NUCLEOTIDE SEQUENCE</scope>
</reference>
<organism evidence="1">
    <name type="scientific">Anguilla anguilla</name>
    <name type="common">European freshwater eel</name>
    <name type="synonym">Muraena anguilla</name>
    <dbReference type="NCBI Taxonomy" id="7936"/>
    <lineage>
        <taxon>Eukaryota</taxon>
        <taxon>Metazoa</taxon>
        <taxon>Chordata</taxon>
        <taxon>Craniata</taxon>
        <taxon>Vertebrata</taxon>
        <taxon>Euteleostomi</taxon>
        <taxon>Actinopterygii</taxon>
        <taxon>Neopterygii</taxon>
        <taxon>Teleostei</taxon>
        <taxon>Anguilliformes</taxon>
        <taxon>Anguillidae</taxon>
        <taxon>Anguilla</taxon>
    </lineage>
</organism>
<accession>A0A0E9PRL1</accession>
<dbReference type="AlphaFoldDB" id="A0A0E9PRL1"/>
<reference evidence="1" key="2">
    <citation type="journal article" date="2015" name="Fish Shellfish Immunol.">
        <title>Early steps in the European eel (Anguilla anguilla)-Vibrio vulnificus interaction in the gills: Role of the RtxA13 toxin.</title>
        <authorList>
            <person name="Callol A."/>
            <person name="Pajuelo D."/>
            <person name="Ebbesson L."/>
            <person name="Teles M."/>
            <person name="MacKenzie S."/>
            <person name="Amaro C."/>
        </authorList>
    </citation>
    <scope>NUCLEOTIDE SEQUENCE</scope>
</reference>
<sequence>MLLFWKKNLRLFYCSVMPCLGRTQGGASVSL</sequence>
<dbReference type="EMBL" id="GBXM01101346">
    <property type="protein sequence ID" value="JAH07231.1"/>
    <property type="molecule type" value="Transcribed_RNA"/>
</dbReference>
<evidence type="ECO:0000313" key="1">
    <source>
        <dbReference type="EMBL" id="JAH07231.1"/>
    </source>
</evidence>
<proteinExistence type="predicted"/>
<protein>
    <submittedName>
        <fullName evidence="1">Uncharacterized protein</fullName>
    </submittedName>
</protein>